<protein>
    <recommendedName>
        <fullName evidence="3">Disulfide oxidoreductase</fullName>
    </recommendedName>
</protein>
<proteinExistence type="predicted"/>
<dbReference type="AlphaFoldDB" id="A0A0D8BNX4"/>
<dbReference type="SUPFAM" id="SSF52833">
    <property type="entry name" value="Thioredoxin-like"/>
    <property type="match status" value="1"/>
</dbReference>
<dbReference type="OrthoDB" id="2389679at2"/>
<dbReference type="EMBL" id="JYBP01000003">
    <property type="protein sequence ID" value="KJE25908.1"/>
    <property type="molecule type" value="Genomic_DNA"/>
</dbReference>
<organism evidence="1 2">
    <name type="scientific">Geobacillus kaustophilus</name>
    <dbReference type="NCBI Taxonomy" id="1462"/>
    <lineage>
        <taxon>Bacteria</taxon>
        <taxon>Bacillati</taxon>
        <taxon>Bacillota</taxon>
        <taxon>Bacilli</taxon>
        <taxon>Bacillales</taxon>
        <taxon>Anoxybacillaceae</taxon>
        <taxon>Geobacillus</taxon>
        <taxon>Geobacillus thermoleovorans group</taxon>
    </lineage>
</organism>
<dbReference type="RefSeq" id="WP_044732510.1">
    <property type="nucleotide sequence ID" value="NZ_JYBP01000003.1"/>
</dbReference>
<dbReference type="InterPro" id="IPR009190">
    <property type="entry name" value="DUF1462"/>
</dbReference>
<name>A0A0D8BNX4_GEOKU</name>
<gene>
    <name evidence="1" type="ORF">LG52_3033</name>
</gene>
<dbReference type="Gene3D" id="3.40.30.30">
    <property type="entry name" value="Hypothetical protein sa0798"/>
    <property type="match status" value="1"/>
</dbReference>
<dbReference type="Proteomes" id="UP000032522">
    <property type="component" value="Unassembled WGS sequence"/>
</dbReference>
<sequence length="117" mass="13218">MTFKPIEICVYGADVICPSCVQLPSSKETYEWLEAALRRKYPDQPFVMTYVDIFAPPADDQAKRKLAQTIVEEDWVYPVVVVEGNVVAEGNPRLKAICAEMEKYGYRPSTPEGKKAE</sequence>
<dbReference type="PATRIC" id="fig|1462.6.peg.3322"/>
<dbReference type="Pfam" id="PF07315">
    <property type="entry name" value="DUF1462"/>
    <property type="match status" value="1"/>
</dbReference>
<dbReference type="PIRSF" id="PIRSF010603">
    <property type="entry name" value="UCP010603"/>
    <property type="match status" value="1"/>
</dbReference>
<evidence type="ECO:0008006" key="3">
    <source>
        <dbReference type="Google" id="ProtNLM"/>
    </source>
</evidence>
<reference evidence="1 2" key="1">
    <citation type="submission" date="2015-01" db="EMBL/GenBank/DDBJ databases">
        <authorList>
            <person name="Filippidou S."/>
            <person name="Jeanneret N."/>
            <person name="Russel-Delif L."/>
            <person name="Junier T."/>
            <person name="Wunderlin T."/>
            <person name="Molina V."/>
            <person name="Johnson S.L."/>
            <person name="Davenport K.W."/>
            <person name="Chain P.S."/>
            <person name="Dorador C."/>
            <person name="Junier P."/>
        </authorList>
    </citation>
    <scope>NUCLEOTIDE SEQUENCE [LARGE SCALE GENOMIC DNA]</scope>
    <source>
        <strain evidence="1 2">Et7/4</strain>
    </source>
</reference>
<evidence type="ECO:0000313" key="2">
    <source>
        <dbReference type="Proteomes" id="UP000032522"/>
    </source>
</evidence>
<dbReference type="InterPro" id="IPR036249">
    <property type="entry name" value="Thioredoxin-like_sf"/>
</dbReference>
<comment type="caution">
    <text evidence="1">The sequence shown here is derived from an EMBL/GenBank/DDBJ whole genome shotgun (WGS) entry which is preliminary data.</text>
</comment>
<dbReference type="InterPro" id="IPR038218">
    <property type="entry name" value="YuzD-like_sp"/>
</dbReference>
<accession>A0A0D8BNX4</accession>
<evidence type="ECO:0000313" key="1">
    <source>
        <dbReference type="EMBL" id="KJE25908.1"/>
    </source>
</evidence>